<keyword evidence="5" id="KW-1185">Reference proteome</keyword>
<reference evidence="4 5" key="1">
    <citation type="submission" date="2019-10" db="EMBL/GenBank/DDBJ databases">
        <title>Cardiobacteriales fam. a chemoheterotrophic member of the order Cardiobacteriales, and proposal of Cardiobacteriales fam. nov.</title>
        <authorList>
            <person name="Wang C."/>
        </authorList>
    </citation>
    <scope>NUCLEOTIDE SEQUENCE [LARGE SCALE GENOMIC DNA]</scope>
    <source>
        <strain evidence="4 5">ML27</strain>
    </source>
</reference>
<comment type="catalytic activity">
    <reaction evidence="3">
        <text>DNA(n) + a 2'-deoxyribonucleoside 5'-triphosphate = DNA(n+1) + diphosphate</text>
        <dbReference type="Rhea" id="RHEA:22508"/>
        <dbReference type="Rhea" id="RHEA-COMP:17339"/>
        <dbReference type="Rhea" id="RHEA-COMP:17340"/>
        <dbReference type="ChEBI" id="CHEBI:33019"/>
        <dbReference type="ChEBI" id="CHEBI:61560"/>
        <dbReference type="ChEBI" id="CHEBI:173112"/>
        <dbReference type="EC" id="2.7.7.7"/>
    </reaction>
</comment>
<dbReference type="RefSeq" id="WP_152810806.1">
    <property type="nucleotide sequence ID" value="NZ_WHNW01000012.1"/>
</dbReference>
<keyword evidence="2" id="KW-0808">Transferase</keyword>
<dbReference type="GO" id="GO:0003887">
    <property type="term" value="F:DNA-directed DNA polymerase activity"/>
    <property type="evidence" value="ECO:0007669"/>
    <property type="project" value="UniProtKB-KW"/>
</dbReference>
<evidence type="ECO:0000256" key="2">
    <source>
        <dbReference type="ARBA" id="ARBA00022932"/>
    </source>
</evidence>
<evidence type="ECO:0000313" key="4">
    <source>
        <dbReference type="EMBL" id="MPV86815.1"/>
    </source>
</evidence>
<keyword evidence="2" id="KW-0548">Nucleotidyltransferase</keyword>
<accession>A0A6N7EZ50</accession>
<evidence type="ECO:0000313" key="5">
    <source>
        <dbReference type="Proteomes" id="UP000471298"/>
    </source>
</evidence>
<dbReference type="InParanoid" id="A0A6N7EZ50"/>
<gene>
    <name evidence="4" type="ORF">GCU85_08760</name>
</gene>
<dbReference type="Pfam" id="PF13177">
    <property type="entry name" value="DNA_pol3_delta2"/>
    <property type="match status" value="1"/>
</dbReference>
<evidence type="ECO:0000256" key="1">
    <source>
        <dbReference type="ARBA" id="ARBA00012417"/>
    </source>
</evidence>
<dbReference type="AlphaFoldDB" id="A0A6N7EZ50"/>
<dbReference type="SUPFAM" id="SSF52540">
    <property type="entry name" value="P-loop containing nucleoside triphosphate hydrolases"/>
    <property type="match status" value="1"/>
</dbReference>
<comment type="caution">
    <text evidence="4">The sequence shown here is derived from an EMBL/GenBank/DDBJ whole genome shotgun (WGS) entry which is preliminary data.</text>
</comment>
<dbReference type="PANTHER" id="PTHR11669">
    <property type="entry name" value="REPLICATION FACTOR C / DNA POLYMERASE III GAMMA-TAU SUBUNIT"/>
    <property type="match status" value="1"/>
</dbReference>
<proteinExistence type="predicted"/>
<dbReference type="EMBL" id="WHNW01000012">
    <property type="protein sequence ID" value="MPV86815.1"/>
    <property type="molecule type" value="Genomic_DNA"/>
</dbReference>
<evidence type="ECO:0000256" key="3">
    <source>
        <dbReference type="ARBA" id="ARBA00049244"/>
    </source>
</evidence>
<dbReference type="PANTHER" id="PTHR11669:SF8">
    <property type="entry name" value="DNA POLYMERASE III SUBUNIT DELTA"/>
    <property type="match status" value="1"/>
</dbReference>
<sequence>MLTHPIKQPIEYAMQLSAQYPWHQTLLMQLREMIATDRLPQALFFRSRSDYFDDTLLWQMAQLILCDERRLCGQCQHCHLNAAKTHPNVLHLAARDTANIDSVRQMGQRIWRSPTFDKPQIVLIDGVDCLSVAAQNALLKNVEEPPAKTVFILTAEQPARVLNTMMSRVQRFKHPSVDTHVILHWLQAQLTQLTQSAAPDSAEARVGDAKTEAEIGAVAALVDYSPRAAFALFSDPEKVSKIKQDKYRFAQFMQGRCDVDSLISDIPKADLGEYLVRYRRYIDATIMLLFQKSAEQTDKSGKNSLQYQHWHGLTARRLYRLRDVVETVTRLQSTNVNLMMQLKTYLMDWQHDRQ</sequence>
<dbReference type="GO" id="GO:0009360">
    <property type="term" value="C:DNA polymerase III complex"/>
    <property type="evidence" value="ECO:0007669"/>
    <property type="project" value="TreeGrafter"/>
</dbReference>
<dbReference type="Gene3D" id="3.40.50.300">
    <property type="entry name" value="P-loop containing nucleotide triphosphate hydrolases"/>
    <property type="match status" value="1"/>
</dbReference>
<keyword evidence="2" id="KW-0239">DNA-directed DNA polymerase</keyword>
<dbReference type="FunCoup" id="A0A6N7EZ50">
    <property type="interactions" value="156"/>
</dbReference>
<name>A0A6N7EZ50_9GAMM</name>
<dbReference type="InterPro" id="IPR027417">
    <property type="entry name" value="P-loop_NTPase"/>
</dbReference>
<dbReference type="EC" id="2.7.7.7" evidence="1"/>
<dbReference type="Proteomes" id="UP000471298">
    <property type="component" value="Unassembled WGS sequence"/>
</dbReference>
<organism evidence="4 5">
    <name type="scientific">Ostreibacterium oceani</name>
    <dbReference type="NCBI Taxonomy" id="2654998"/>
    <lineage>
        <taxon>Bacteria</taxon>
        <taxon>Pseudomonadati</taxon>
        <taxon>Pseudomonadota</taxon>
        <taxon>Gammaproteobacteria</taxon>
        <taxon>Cardiobacteriales</taxon>
        <taxon>Ostreibacteriaceae</taxon>
        <taxon>Ostreibacterium</taxon>
    </lineage>
</organism>
<protein>
    <recommendedName>
        <fullName evidence="1">DNA-directed DNA polymerase</fullName>
        <ecNumber evidence="1">2.7.7.7</ecNumber>
    </recommendedName>
</protein>
<dbReference type="GO" id="GO:0006261">
    <property type="term" value="P:DNA-templated DNA replication"/>
    <property type="evidence" value="ECO:0007669"/>
    <property type="project" value="TreeGrafter"/>
</dbReference>
<dbReference type="InterPro" id="IPR050238">
    <property type="entry name" value="DNA_Rep/Repair_Clamp_Loader"/>
</dbReference>